<sequence length="130" mass="14230">MTFRRDIVSNAYAFVRPVVVSLVYCQCYGDTTSESNGSGTIIDVDGTVNVKVKDVGTLNGVVVKFDMVHGIAIVKIQSKKALPAATLEILRWTTCNKHVVGVNFWNTRNAEGLGFGFVVSIDTVYQIIKK</sequence>
<evidence type="ECO:0000313" key="1">
    <source>
        <dbReference type="EMBL" id="VVB14928.1"/>
    </source>
</evidence>
<reference evidence="1" key="1">
    <citation type="submission" date="2019-07" db="EMBL/GenBank/DDBJ databases">
        <authorList>
            <person name="Dittberner H."/>
        </authorList>
    </citation>
    <scope>NUCLEOTIDE SEQUENCE [LARGE SCALE GENOMIC DNA]</scope>
</reference>
<keyword evidence="2" id="KW-1185">Reference proteome</keyword>
<accession>A0A565CMH7</accession>
<name>A0A565CMH7_9BRAS</name>
<comment type="caution">
    <text evidence="1">The sequence shown here is derived from an EMBL/GenBank/DDBJ whole genome shotgun (WGS) entry which is preliminary data.</text>
</comment>
<dbReference type="Proteomes" id="UP000489600">
    <property type="component" value="Unassembled WGS sequence"/>
</dbReference>
<dbReference type="AlphaFoldDB" id="A0A565CMH7"/>
<dbReference type="InterPro" id="IPR009003">
    <property type="entry name" value="Peptidase_S1_PA"/>
</dbReference>
<dbReference type="Gene3D" id="2.40.10.120">
    <property type="match status" value="1"/>
</dbReference>
<dbReference type="SUPFAM" id="SSF50494">
    <property type="entry name" value="Trypsin-like serine proteases"/>
    <property type="match status" value="1"/>
</dbReference>
<evidence type="ECO:0000313" key="2">
    <source>
        <dbReference type="Proteomes" id="UP000489600"/>
    </source>
</evidence>
<proteinExistence type="predicted"/>
<organism evidence="1 2">
    <name type="scientific">Arabis nemorensis</name>
    <dbReference type="NCBI Taxonomy" id="586526"/>
    <lineage>
        <taxon>Eukaryota</taxon>
        <taxon>Viridiplantae</taxon>
        <taxon>Streptophyta</taxon>
        <taxon>Embryophyta</taxon>
        <taxon>Tracheophyta</taxon>
        <taxon>Spermatophyta</taxon>
        <taxon>Magnoliopsida</taxon>
        <taxon>eudicotyledons</taxon>
        <taxon>Gunneridae</taxon>
        <taxon>Pentapetalae</taxon>
        <taxon>rosids</taxon>
        <taxon>malvids</taxon>
        <taxon>Brassicales</taxon>
        <taxon>Brassicaceae</taxon>
        <taxon>Arabideae</taxon>
        <taxon>Arabis</taxon>
    </lineage>
</organism>
<dbReference type="EMBL" id="CABITT030000008">
    <property type="protein sequence ID" value="VVB14928.1"/>
    <property type="molecule type" value="Genomic_DNA"/>
</dbReference>
<protein>
    <submittedName>
        <fullName evidence="1">Uncharacterized protein</fullName>
    </submittedName>
</protein>
<gene>
    <name evidence="1" type="ORF">ANE_LOCUS25372</name>
</gene>